<evidence type="ECO:0000256" key="2">
    <source>
        <dbReference type="SAM" id="SignalP"/>
    </source>
</evidence>
<dbReference type="AlphaFoldDB" id="A0A199XQR7"/>
<dbReference type="SUPFAM" id="SSF56925">
    <property type="entry name" value="OMPA-like"/>
    <property type="match status" value="1"/>
</dbReference>
<evidence type="ECO:0000259" key="3">
    <source>
        <dbReference type="Pfam" id="PF13505"/>
    </source>
</evidence>
<feature type="signal peptide" evidence="2">
    <location>
        <begin position="1"/>
        <end position="20"/>
    </location>
</feature>
<name>A0A199XQR7_9FLAO</name>
<accession>A0A199XQR7</accession>
<keyword evidence="1 2" id="KW-0732">Signal</keyword>
<evidence type="ECO:0000313" key="4">
    <source>
        <dbReference type="EMBL" id="OAZ03669.1"/>
    </source>
</evidence>
<dbReference type="OrthoDB" id="945117at2"/>
<sequence length="176" mass="19368">MKFLRVLTVALLFAGTVSQAQITKGNWMVGGSGSFFSGNLKSETDNLNFYGFDLRPNVGYFIADKFGVGLTPLLTYSKTEGGSSVTNYGIGPYVRYYLLKPDKIINVLTQVGYSYVGTSNSNENSTAVDFKAGPVIYFNSSVAFEMTLNYNINNLSSDTRYNIFSVGMGFQIHLEK</sequence>
<dbReference type="Proteomes" id="UP000093807">
    <property type="component" value="Unassembled WGS sequence"/>
</dbReference>
<comment type="caution">
    <text evidence="4">The sequence shown here is derived from an EMBL/GenBank/DDBJ whole genome shotgun (WGS) entry which is preliminary data.</text>
</comment>
<protein>
    <recommendedName>
        <fullName evidence="3">Outer membrane protein beta-barrel domain-containing protein</fullName>
    </recommendedName>
</protein>
<proteinExistence type="predicted"/>
<feature type="chain" id="PRO_5008286795" description="Outer membrane protein beta-barrel domain-containing protein" evidence="2">
    <location>
        <begin position="21"/>
        <end position="176"/>
    </location>
</feature>
<evidence type="ECO:0000256" key="1">
    <source>
        <dbReference type="ARBA" id="ARBA00022729"/>
    </source>
</evidence>
<organism evidence="4 5">
    <name type="scientific">Flavobacterium succinicans</name>
    <dbReference type="NCBI Taxonomy" id="29536"/>
    <lineage>
        <taxon>Bacteria</taxon>
        <taxon>Pseudomonadati</taxon>
        <taxon>Bacteroidota</taxon>
        <taxon>Flavobacteriia</taxon>
        <taxon>Flavobacteriales</taxon>
        <taxon>Flavobacteriaceae</taxon>
        <taxon>Flavobacterium</taxon>
    </lineage>
</organism>
<reference evidence="4 5" key="1">
    <citation type="submission" date="2016-06" db="EMBL/GenBank/DDBJ databases">
        <title>Draft genome sequence of Flavobacterium succinicans strain DD5b.</title>
        <authorList>
            <person name="Poehlein A."/>
            <person name="Daniel R."/>
            <person name="Simeonova D.D."/>
        </authorList>
    </citation>
    <scope>NUCLEOTIDE SEQUENCE [LARGE SCALE GENOMIC DNA]</scope>
    <source>
        <strain evidence="4 5">DD5b</strain>
    </source>
</reference>
<dbReference type="InterPro" id="IPR011250">
    <property type="entry name" value="OMP/PagP_B-barrel"/>
</dbReference>
<dbReference type="EMBL" id="JMTM01000053">
    <property type="protein sequence ID" value="OAZ03669.1"/>
    <property type="molecule type" value="Genomic_DNA"/>
</dbReference>
<dbReference type="Pfam" id="PF13505">
    <property type="entry name" value="OMP_b-brl"/>
    <property type="match status" value="1"/>
</dbReference>
<gene>
    <name evidence="4" type="ORF">FLB_19470</name>
</gene>
<evidence type="ECO:0000313" key="5">
    <source>
        <dbReference type="Proteomes" id="UP000093807"/>
    </source>
</evidence>
<keyword evidence="5" id="KW-1185">Reference proteome</keyword>
<dbReference type="RefSeq" id="WP_157490594.1">
    <property type="nucleotide sequence ID" value="NZ_JMTM01000053.1"/>
</dbReference>
<dbReference type="InterPro" id="IPR027385">
    <property type="entry name" value="Beta-barrel_OMP"/>
</dbReference>
<dbReference type="PATRIC" id="fig|29536.5.peg.2036"/>
<feature type="domain" description="Outer membrane protein beta-barrel" evidence="3">
    <location>
        <begin position="9"/>
        <end position="170"/>
    </location>
</feature>